<dbReference type="AlphaFoldDB" id="A0A644XWU6"/>
<reference evidence="2" key="1">
    <citation type="submission" date="2019-08" db="EMBL/GenBank/DDBJ databases">
        <authorList>
            <person name="Kucharzyk K."/>
            <person name="Murdoch R.W."/>
            <person name="Higgins S."/>
            <person name="Loffler F."/>
        </authorList>
    </citation>
    <scope>NUCLEOTIDE SEQUENCE</scope>
</reference>
<dbReference type="EC" id="3.2.2.26" evidence="2"/>
<evidence type="ECO:0000313" key="2">
    <source>
        <dbReference type="EMBL" id="MPM18534.1"/>
    </source>
</evidence>
<proteinExistence type="inferred from homology"/>
<dbReference type="SUPFAM" id="SSF53167">
    <property type="entry name" value="Purine and uridine phosphorylases"/>
    <property type="match status" value="1"/>
</dbReference>
<gene>
    <name evidence="2" type="primary">mqnB_3</name>
    <name evidence="2" type="ORF">SDC9_64946</name>
</gene>
<dbReference type="GO" id="GO:0008782">
    <property type="term" value="F:adenosylhomocysteine nucleosidase activity"/>
    <property type="evidence" value="ECO:0007669"/>
    <property type="project" value="TreeGrafter"/>
</dbReference>
<dbReference type="GO" id="GO:0009116">
    <property type="term" value="P:nucleoside metabolic process"/>
    <property type="evidence" value="ECO:0007669"/>
    <property type="project" value="InterPro"/>
</dbReference>
<dbReference type="GO" id="GO:0005829">
    <property type="term" value="C:cytosol"/>
    <property type="evidence" value="ECO:0007669"/>
    <property type="project" value="TreeGrafter"/>
</dbReference>
<accession>A0A644XWU6</accession>
<dbReference type="InterPro" id="IPR035994">
    <property type="entry name" value="Nucleoside_phosphorylase_sf"/>
</dbReference>
<name>A0A644XWU6_9ZZZZ</name>
<keyword evidence="2" id="KW-0326">Glycosidase</keyword>
<dbReference type="InterPro" id="IPR000845">
    <property type="entry name" value="Nucleoside_phosphorylase_d"/>
</dbReference>
<keyword evidence="2" id="KW-0378">Hydrolase</keyword>
<organism evidence="2">
    <name type="scientific">bioreactor metagenome</name>
    <dbReference type="NCBI Taxonomy" id="1076179"/>
    <lineage>
        <taxon>unclassified sequences</taxon>
        <taxon>metagenomes</taxon>
        <taxon>ecological metagenomes</taxon>
    </lineage>
</organism>
<dbReference type="PANTHER" id="PTHR46832">
    <property type="entry name" value="5'-METHYLTHIOADENOSINE/S-ADENOSYLHOMOCYSTEINE NUCLEOSIDASE"/>
    <property type="match status" value="1"/>
</dbReference>
<feature type="domain" description="Nucleoside phosphorylase" evidence="1">
    <location>
        <begin position="35"/>
        <end position="208"/>
    </location>
</feature>
<dbReference type="GO" id="GO:0009234">
    <property type="term" value="P:menaquinone biosynthetic process"/>
    <property type="evidence" value="ECO:0007669"/>
    <property type="project" value="InterPro"/>
</dbReference>
<dbReference type="InterPro" id="IPR019963">
    <property type="entry name" value="FL_hydrolase_MqnB"/>
</dbReference>
<sequence>MPKKHILITAATAMELNFLLTLSSQKKGLPVISTKNTDYTLIVSGIGSALTAFSLSKVLQQKKFDQAYQLGIAGSFKDDLLVGSIVKITSDRFADLCLSDNGKPIHEAGFNDFKTYPFSKGELIPDLKKFRNIDLPEVSAITVNTVTATLDKRNFWFQMYKPGIETMEGAAFYYSCMKENVPCIQIRVVSNFVGQGNTKNWNIPLAVQNLTEYTLDHLMNK</sequence>
<comment type="caution">
    <text evidence="2">The sequence shown here is derived from an EMBL/GenBank/DDBJ whole genome shotgun (WGS) entry which is preliminary data.</text>
</comment>
<dbReference type="GO" id="GO:0008930">
    <property type="term" value="F:methylthioadenosine nucleosidase activity"/>
    <property type="evidence" value="ECO:0007669"/>
    <property type="project" value="TreeGrafter"/>
</dbReference>
<dbReference type="EMBL" id="VSSQ01003002">
    <property type="protein sequence ID" value="MPM18534.1"/>
    <property type="molecule type" value="Genomic_DNA"/>
</dbReference>
<dbReference type="Gene3D" id="3.40.50.1580">
    <property type="entry name" value="Nucleoside phosphorylase domain"/>
    <property type="match status" value="1"/>
</dbReference>
<protein>
    <submittedName>
        <fullName evidence="2">Futalosine hydrolase</fullName>
        <ecNumber evidence="2">3.2.2.26</ecNumber>
    </submittedName>
</protein>
<dbReference type="HAMAP" id="MF_00991">
    <property type="entry name" value="MqnB"/>
    <property type="match status" value="1"/>
</dbReference>
<dbReference type="PANTHER" id="PTHR46832:SF2">
    <property type="entry name" value="FUTALOSINE HYDROLASE"/>
    <property type="match status" value="1"/>
</dbReference>
<evidence type="ECO:0000259" key="1">
    <source>
        <dbReference type="Pfam" id="PF01048"/>
    </source>
</evidence>
<dbReference type="GO" id="GO:0019284">
    <property type="term" value="P:L-methionine salvage from S-adenosylmethionine"/>
    <property type="evidence" value="ECO:0007669"/>
    <property type="project" value="TreeGrafter"/>
</dbReference>
<dbReference type="Pfam" id="PF01048">
    <property type="entry name" value="PNP_UDP_1"/>
    <property type="match status" value="1"/>
</dbReference>